<sequence>MGDRSVNNNISSNPTKRIPPASAEDISWGDSVMKVTNQPPLFPSCRITNKYFLAIVSECEDLTPNICIKRGALLLTNEMMSGSSNLITAMQFLEMPAQGRVALMVTDAIDTSRHRYRSDHRLK</sequence>
<dbReference type="AlphaFoldDB" id="A0A8X6NJB4"/>
<evidence type="ECO:0000256" key="1">
    <source>
        <dbReference type="SAM" id="MobiDB-lite"/>
    </source>
</evidence>
<evidence type="ECO:0000313" key="2">
    <source>
        <dbReference type="EMBL" id="GFT15922.1"/>
    </source>
</evidence>
<name>A0A8X6NJB4_NEPPI</name>
<evidence type="ECO:0000313" key="3">
    <source>
        <dbReference type="Proteomes" id="UP000887013"/>
    </source>
</evidence>
<organism evidence="2 3">
    <name type="scientific">Nephila pilipes</name>
    <name type="common">Giant wood spider</name>
    <name type="synonym">Nephila maculata</name>
    <dbReference type="NCBI Taxonomy" id="299642"/>
    <lineage>
        <taxon>Eukaryota</taxon>
        <taxon>Metazoa</taxon>
        <taxon>Ecdysozoa</taxon>
        <taxon>Arthropoda</taxon>
        <taxon>Chelicerata</taxon>
        <taxon>Arachnida</taxon>
        <taxon>Araneae</taxon>
        <taxon>Araneomorphae</taxon>
        <taxon>Entelegynae</taxon>
        <taxon>Araneoidea</taxon>
        <taxon>Nephilidae</taxon>
        <taxon>Nephila</taxon>
    </lineage>
</organism>
<keyword evidence="3" id="KW-1185">Reference proteome</keyword>
<comment type="caution">
    <text evidence="2">The sequence shown here is derived from an EMBL/GenBank/DDBJ whole genome shotgun (WGS) entry which is preliminary data.</text>
</comment>
<accession>A0A8X6NJB4</accession>
<reference evidence="2" key="1">
    <citation type="submission" date="2020-08" db="EMBL/GenBank/DDBJ databases">
        <title>Multicomponent nature underlies the extraordinary mechanical properties of spider dragline silk.</title>
        <authorList>
            <person name="Kono N."/>
            <person name="Nakamura H."/>
            <person name="Mori M."/>
            <person name="Yoshida Y."/>
            <person name="Ohtoshi R."/>
            <person name="Malay A.D."/>
            <person name="Moran D.A.P."/>
            <person name="Tomita M."/>
            <person name="Numata K."/>
            <person name="Arakawa K."/>
        </authorList>
    </citation>
    <scope>NUCLEOTIDE SEQUENCE</scope>
</reference>
<feature type="compositionally biased region" description="Polar residues" evidence="1">
    <location>
        <begin position="1"/>
        <end position="15"/>
    </location>
</feature>
<proteinExistence type="predicted"/>
<feature type="region of interest" description="Disordered" evidence="1">
    <location>
        <begin position="1"/>
        <end position="23"/>
    </location>
</feature>
<dbReference type="Proteomes" id="UP000887013">
    <property type="component" value="Unassembled WGS sequence"/>
</dbReference>
<dbReference type="EMBL" id="BMAW01009837">
    <property type="protein sequence ID" value="GFT15922.1"/>
    <property type="molecule type" value="Genomic_DNA"/>
</dbReference>
<protein>
    <submittedName>
        <fullName evidence="2">Uncharacterized protein</fullName>
    </submittedName>
</protein>
<gene>
    <name evidence="2" type="ORF">NPIL_371071</name>
</gene>